<name>A0A7W4J3S5_9PROT</name>
<dbReference type="AlphaFoldDB" id="A0A7W4J3S5"/>
<proteinExistence type="predicted"/>
<comment type="caution">
    <text evidence="1">The sequence shown here is derived from an EMBL/GenBank/DDBJ whole genome shotgun (WGS) entry which is preliminary data.</text>
</comment>
<evidence type="ECO:0000313" key="2">
    <source>
        <dbReference type="Proteomes" id="UP000577891"/>
    </source>
</evidence>
<evidence type="ECO:0000313" key="1">
    <source>
        <dbReference type="EMBL" id="MBB2174185.1"/>
    </source>
</evidence>
<sequence>MDIHALPPEIAVIDRSGIDEWTVVWSDFSANPCSMRRTKIKRLVRIP</sequence>
<keyword evidence="2" id="KW-1185">Reference proteome</keyword>
<reference evidence="1 2" key="1">
    <citation type="submission" date="2020-04" db="EMBL/GenBank/DDBJ databases">
        <title>Description of novel Gluconacetobacter.</title>
        <authorList>
            <person name="Sombolestani A."/>
        </authorList>
    </citation>
    <scope>NUCLEOTIDE SEQUENCE [LARGE SCALE GENOMIC DNA]</scope>
    <source>
        <strain evidence="1 2">LMG 27724</strain>
    </source>
</reference>
<dbReference type="RefSeq" id="WP_182980649.1">
    <property type="nucleotide sequence ID" value="NZ_BAABGB010000049.1"/>
</dbReference>
<accession>A0A7W4J3S5</accession>
<dbReference type="Proteomes" id="UP000577891">
    <property type="component" value="Unassembled WGS sequence"/>
</dbReference>
<organism evidence="1 2">
    <name type="scientific">Gluconacetobacter asukensis</name>
    <dbReference type="NCBI Taxonomy" id="1017181"/>
    <lineage>
        <taxon>Bacteria</taxon>
        <taxon>Pseudomonadati</taxon>
        <taxon>Pseudomonadota</taxon>
        <taxon>Alphaproteobacteria</taxon>
        <taxon>Acetobacterales</taxon>
        <taxon>Acetobacteraceae</taxon>
        <taxon>Gluconacetobacter</taxon>
    </lineage>
</organism>
<gene>
    <name evidence="1" type="ORF">HLH35_19090</name>
</gene>
<dbReference type="EMBL" id="JABEQE010000032">
    <property type="protein sequence ID" value="MBB2174185.1"/>
    <property type="molecule type" value="Genomic_DNA"/>
</dbReference>
<protein>
    <submittedName>
        <fullName evidence="1">Uncharacterized protein</fullName>
    </submittedName>
</protein>